<dbReference type="EMBL" id="CP014227">
    <property type="protein sequence ID" value="AMD85285.1"/>
    <property type="molecule type" value="Genomic_DNA"/>
</dbReference>
<proteinExistence type="predicted"/>
<dbReference type="Proteomes" id="UP000065822">
    <property type="component" value="Chromosome"/>
</dbReference>
<dbReference type="EMBL" id="LT906449">
    <property type="protein sequence ID" value="SNV03642.1"/>
    <property type="molecule type" value="Genomic_DNA"/>
</dbReference>
<dbReference type="KEGG" id="chg:AXF12_07035"/>
<sequence length="116" mass="13614">MKRKAVHIRWVALALLVAMLKVAFPLGEYFHDHHSDEELCAHATGTKCHHKAHFAGLDQHHDCIFVQLHHFFTPSFYIYQFFEQSDSFAFFFRDGEVLHFYPQTSARAPPFLMYNA</sequence>
<reference evidence="2 4" key="2">
    <citation type="submission" date="2017-06" db="EMBL/GenBank/DDBJ databases">
        <authorList>
            <consortium name="Pathogen Informatics"/>
        </authorList>
    </citation>
    <scope>NUCLEOTIDE SEQUENCE [LARGE SCALE GENOMIC DNA]</scope>
    <source>
        <strain evidence="2 4">NCTC12947</strain>
    </source>
</reference>
<organism evidence="2 4">
    <name type="scientific">Capnocytophaga haemolytica</name>
    <dbReference type="NCBI Taxonomy" id="45243"/>
    <lineage>
        <taxon>Bacteria</taxon>
        <taxon>Pseudomonadati</taxon>
        <taxon>Bacteroidota</taxon>
        <taxon>Flavobacteriia</taxon>
        <taxon>Flavobacteriales</taxon>
        <taxon>Flavobacteriaceae</taxon>
        <taxon>Capnocytophaga</taxon>
    </lineage>
</organism>
<evidence type="ECO:0000313" key="4">
    <source>
        <dbReference type="Proteomes" id="UP000215539"/>
    </source>
</evidence>
<reference evidence="1 3" key="1">
    <citation type="submission" date="2016-02" db="EMBL/GenBank/DDBJ databases">
        <authorList>
            <person name="Holder M.E."/>
            <person name="Ajami N.J."/>
            <person name="Petrosino J.F."/>
        </authorList>
    </citation>
    <scope>NUCLEOTIDE SEQUENCE [LARGE SCALE GENOMIC DNA]</scope>
    <source>
        <strain evidence="1 3">CCUG 32990</strain>
    </source>
</reference>
<dbReference type="AlphaFoldDB" id="A0AAX2GUT5"/>
<evidence type="ECO:0000313" key="2">
    <source>
        <dbReference type="EMBL" id="SNV03642.1"/>
    </source>
</evidence>
<gene>
    <name evidence="1" type="ORF">AXF12_07035</name>
    <name evidence="2" type="ORF">SAMEA44541418_00293</name>
</gene>
<evidence type="ECO:0008006" key="5">
    <source>
        <dbReference type="Google" id="ProtNLM"/>
    </source>
</evidence>
<name>A0AAX2GUT5_9FLAO</name>
<keyword evidence="3" id="KW-1185">Reference proteome</keyword>
<protein>
    <recommendedName>
        <fullName evidence="5">Secreted protein</fullName>
    </recommendedName>
</protein>
<evidence type="ECO:0000313" key="3">
    <source>
        <dbReference type="Proteomes" id="UP000065822"/>
    </source>
</evidence>
<evidence type="ECO:0000313" key="1">
    <source>
        <dbReference type="EMBL" id="AMD85285.1"/>
    </source>
</evidence>
<dbReference type="Proteomes" id="UP000215539">
    <property type="component" value="Chromosome 1"/>
</dbReference>
<accession>A0AAX2GUT5</accession>